<name>A0A7W4W4K6_9GAMM</name>
<keyword evidence="2" id="KW-1185">Reference proteome</keyword>
<evidence type="ECO:0000313" key="2">
    <source>
        <dbReference type="Proteomes" id="UP000537130"/>
    </source>
</evidence>
<dbReference type="AlphaFoldDB" id="A0A7W4W4K6"/>
<evidence type="ECO:0000313" key="1">
    <source>
        <dbReference type="EMBL" id="MBB3047053.1"/>
    </source>
</evidence>
<protein>
    <submittedName>
        <fullName evidence="1">Uncharacterized protein</fullName>
    </submittedName>
</protein>
<accession>A0A7W4W4K6</accession>
<organism evidence="1 2">
    <name type="scientific">Litorivivens lipolytica</name>
    <dbReference type="NCBI Taxonomy" id="1524264"/>
    <lineage>
        <taxon>Bacteria</taxon>
        <taxon>Pseudomonadati</taxon>
        <taxon>Pseudomonadota</taxon>
        <taxon>Gammaproteobacteria</taxon>
        <taxon>Litorivivens</taxon>
    </lineage>
</organism>
<gene>
    <name evidence="1" type="ORF">FHR99_001289</name>
</gene>
<sequence>MSVNSWTPAEPNQSVDETLLKKGINAAMQDALESLPEQLSPEEQSALAVQVRLTQASWSETLQQFSSDELRAALRFFVKAEMLIPGCEAGDQSPAIWANRLLKQRGERLNQDELRWIRENTNNRFIPNGAL</sequence>
<dbReference type="EMBL" id="JACHWY010000001">
    <property type="protein sequence ID" value="MBB3047053.1"/>
    <property type="molecule type" value="Genomic_DNA"/>
</dbReference>
<comment type="caution">
    <text evidence="1">The sequence shown here is derived from an EMBL/GenBank/DDBJ whole genome shotgun (WGS) entry which is preliminary data.</text>
</comment>
<dbReference type="RefSeq" id="WP_183409697.1">
    <property type="nucleotide sequence ID" value="NZ_JACHWY010000001.1"/>
</dbReference>
<proteinExistence type="predicted"/>
<dbReference type="Proteomes" id="UP000537130">
    <property type="component" value="Unassembled WGS sequence"/>
</dbReference>
<reference evidence="1 2" key="1">
    <citation type="submission" date="2020-08" db="EMBL/GenBank/DDBJ databases">
        <title>Genomic Encyclopedia of Type Strains, Phase III (KMG-III): the genomes of soil and plant-associated and newly described type strains.</title>
        <authorList>
            <person name="Whitman W."/>
        </authorList>
    </citation>
    <scope>NUCLEOTIDE SEQUENCE [LARGE SCALE GENOMIC DNA]</scope>
    <source>
        <strain evidence="1 2">CECT 8654</strain>
    </source>
</reference>